<dbReference type="CDD" id="cd00310">
    <property type="entry name" value="ATP-synt_Fo_a_6"/>
    <property type="match status" value="1"/>
</dbReference>
<dbReference type="Pfam" id="PF00119">
    <property type="entry name" value="ATP-synt_A"/>
    <property type="match status" value="1"/>
</dbReference>
<dbReference type="GO" id="GO:0005743">
    <property type="term" value="C:mitochondrial inner membrane"/>
    <property type="evidence" value="ECO:0007669"/>
    <property type="project" value="UniProtKB-SubCell"/>
</dbReference>
<dbReference type="Gene3D" id="1.20.120.220">
    <property type="entry name" value="ATP synthase, F0 complex, subunit A"/>
    <property type="match status" value="1"/>
</dbReference>
<keyword evidence="3" id="KW-0813">Transport</keyword>
<sequence length="221" mass="25503">MLLNLFSIFDPATSNSLSLNWLSLFSVIFFLPLLFWAMKNRIHFFLFSIMNYILNEIKNNFYLNNYKTLIFICSLFMFLTLLNICSLPPYTFTPTSHLSFSACFSFTVWLALFLFEVINLLPHLLSHLVPMGTPMPLSFFMALIEFISLIIRPITLCVRLSANMIAGHLLMCLLSNISENFFLLFLPTLPVLYVLLVLELCVSVIQGYVFVVLLSLYMDEV</sequence>
<keyword evidence="8" id="KW-0406">Ion transport</keyword>
<keyword evidence="13" id="KW-0496">Mitochondrion</keyword>
<reference evidence="13" key="1">
    <citation type="journal article" date="2019" name="Zool. Scr.">
        <title>Mitochondrial genome reorganization characterizes various lineages of mesostigmatid mites (Acari: Parasitiformes).</title>
        <authorList>
            <person name="Li W.-N."/>
            <person name="Shao R."/>
            <person name="Zhang Q."/>
            <person name="Deng W."/>
            <person name="Xue X.-F."/>
        </authorList>
    </citation>
    <scope>NUCLEOTIDE SEQUENCE</scope>
</reference>
<dbReference type="GO" id="GO:0046933">
    <property type="term" value="F:proton-transporting ATP synthase activity, rotational mechanism"/>
    <property type="evidence" value="ECO:0007669"/>
    <property type="project" value="TreeGrafter"/>
</dbReference>
<evidence type="ECO:0000313" key="13">
    <source>
        <dbReference type="EMBL" id="QHQ98500.1"/>
    </source>
</evidence>
<evidence type="ECO:0000256" key="4">
    <source>
        <dbReference type="ARBA" id="ARBA00022547"/>
    </source>
</evidence>
<keyword evidence="4" id="KW-0138">CF(0)</keyword>
<keyword evidence="5 12" id="KW-0812">Transmembrane</keyword>
<evidence type="ECO:0000256" key="9">
    <source>
        <dbReference type="ARBA" id="ARBA00023136"/>
    </source>
</evidence>
<evidence type="ECO:0000256" key="7">
    <source>
        <dbReference type="ARBA" id="ARBA00022989"/>
    </source>
</evidence>
<dbReference type="EMBL" id="MK270524">
    <property type="protein sequence ID" value="QHQ98500.1"/>
    <property type="molecule type" value="Genomic_DNA"/>
</dbReference>
<dbReference type="InterPro" id="IPR035908">
    <property type="entry name" value="F0_ATP_A_sf"/>
</dbReference>
<keyword evidence="9 12" id="KW-0472">Membrane</keyword>
<keyword evidence="10" id="KW-0066">ATP synthesis</keyword>
<accession>A0A6B9WE07</accession>
<evidence type="ECO:0000256" key="1">
    <source>
        <dbReference type="ARBA" id="ARBA00004141"/>
    </source>
</evidence>
<comment type="subcellular location">
    <subcellularLocation>
        <location evidence="1">Membrane</location>
        <topology evidence="1">Multi-pass membrane protein</topology>
    </subcellularLocation>
    <subcellularLocation>
        <location evidence="11">Mitochondrion inner membrane</location>
        <topology evidence="11">Multi-pass membrane protein</topology>
    </subcellularLocation>
</comment>
<organism evidence="13">
    <name type="scientific">Coleolaelaps cf. liui XFX-2019</name>
    <dbReference type="NCBI Taxonomy" id="2695870"/>
    <lineage>
        <taxon>Eukaryota</taxon>
        <taxon>Metazoa</taxon>
        <taxon>Ecdysozoa</taxon>
        <taxon>Arthropoda</taxon>
        <taxon>Chelicerata</taxon>
        <taxon>Arachnida</taxon>
        <taxon>Acari</taxon>
        <taxon>Parasitiformes</taxon>
        <taxon>Mesostigmata</taxon>
        <taxon>Gamasina</taxon>
        <taxon>Dermanyssoidea</taxon>
        <taxon>Laelapidae</taxon>
        <taxon>Coleolaelaps</taxon>
    </lineage>
</organism>
<keyword evidence="6" id="KW-0375">Hydrogen ion transport</keyword>
<proteinExistence type="inferred from homology"/>
<feature type="transmembrane region" description="Helical" evidence="12">
    <location>
        <begin position="69"/>
        <end position="90"/>
    </location>
</feature>
<feature type="transmembrane region" description="Helical" evidence="12">
    <location>
        <begin position="20"/>
        <end position="37"/>
    </location>
</feature>
<dbReference type="InterPro" id="IPR045083">
    <property type="entry name" value="ATP_synth_F0_asu_bact/mt"/>
</dbReference>
<evidence type="ECO:0000256" key="2">
    <source>
        <dbReference type="ARBA" id="ARBA00006810"/>
    </source>
</evidence>
<name>A0A6B9WE07_9ACAR</name>
<feature type="transmembrane region" description="Helical" evidence="12">
    <location>
        <begin position="192"/>
        <end position="217"/>
    </location>
</feature>
<dbReference type="SUPFAM" id="SSF81336">
    <property type="entry name" value="F1F0 ATP synthase subunit A"/>
    <property type="match status" value="1"/>
</dbReference>
<keyword evidence="7 12" id="KW-1133">Transmembrane helix</keyword>
<evidence type="ECO:0000256" key="3">
    <source>
        <dbReference type="ARBA" id="ARBA00022448"/>
    </source>
</evidence>
<dbReference type="GO" id="GO:0045259">
    <property type="term" value="C:proton-transporting ATP synthase complex"/>
    <property type="evidence" value="ECO:0007669"/>
    <property type="project" value="UniProtKB-KW"/>
</dbReference>
<comment type="similarity">
    <text evidence="2">Belongs to the ATPase A chain family.</text>
</comment>
<dbReference type="PANTHER" id="PTHR11410">
    <property type="entry name" value="ATP SYNTHASE SUBUNIT A"/>
    <property type="match status" value="1"/>
</dbReference>
<dbReference type="AlphaFoldDB" id="A0A6B9WE07"/>
<evidence type="ECO:0000256" key="10">
    <source>
        <dbReference type="ARBA" id="ARBA00023310"/>
    </source>
</evidence>
<evidence type="ECO:0000256" key="5">
    <source>
        <dbReference type="ARBA" id="ARBA00022692"/>
    </source>
</evidence>
<evidence type="ECO:0000256" key="11">
    <source>
        <dbReference type="RuleBase" id="RU004450"/>
    </source>
</evidence>
<dbReference type="InterPro" id="IPR000568">
    <property type="entry name" value="ATP_synth_F0_asu"/>
</dbReference>
<evidence type="ECO:0000256" key="8">
    <source>
        <dbReference type="ARBA" id="ARBA00023065"/>
    </source>
</evidence>
<evidence type="ECO:0000256" key="6">
    <source>
        <dbReference type="ARBA" id="ARBA00022781"/>
    </source>
</evidence>
<feature type="transmembrane region" description="Helical" evidence="12">
    <location>
        <begin position="137"/>
        <end position="158"/>
    </location>
</feature>
<evidence type="ECO:0000256" key="12">
    <source>
        <dbReference type="SAM" id="Phobius"/>
    </source>
</evidence>
<gene>
    <name evidence="13" type="primary">atp6</name>
</gene>
<protein>
    <recommendedName>
        <fullName evidence="11">ATP synthase subunit a</fullName>
    </recommendedName>
</protein>
<dbReference type="PANTHER" id="PTHR11410:SF0">
    <property type="entry name" value="ATP SYNTHASE SUBUNIT A"/>
    <property type="match status" value="1"/>
</dbReference>
<dbReference type="PRINTS" id="PR00123">
    <property type="entry name" value="ATPASEA"/>
</dbReference>
<feature type="transmembrane region" description="Helical" evidence="12">
    <location>
        <begin position="102"/>
        <end position="125"/>
    </location>
</feature>
<dbReference type="NCBIfam" id="TIGR01131">
    <property type="entry name" value="ATP_synt_6_or_A"/>
    <property type="match status" value="1"/>
</dbReference>
<geneLocation type="mitochondrion" evidence="13"/>
<feature type="transmembrane region" description="Helical" evidence="12">
    <location>
        <begin position="165"/>
        <end position="186"/>
    </location>
</feature>